<evidence type="ECO:0000313" key="2">
    <source>
        <dbReference type="EMBL" id="KAF7353141.1"/>
    </source>
</evidence>
<comment type="caution">
    <text evidence="2">The sequence shown here is derived from an EMBL/GenBank/DDBJ whole genome shotgun (WGS) entry which is preliminary data.</text>
</comment>
<organism evidence="2 3">
    <name type="scientific">Mycena sanguinolenta</name>
    <dbReference type="NCBI Taxonomy" id="230812"/>
    <lineage>
        <taxon>Eukaryota</taxon>
        <taxon>Fungi</taxon>
        <taxon>Dikarya</taxon>
        <taxon>Basidiomycota</taxon>
        <taxon>Agaricomycotina</taxon>
        <taxon>Agaricomycetes</taxon>
        <taxon>Agaricomycetidae</taxon>
        <taxon>Agaricales</taxon>
        <taxon>Marasmiineae</taxon>
        <taxon>Mycenaceae</taxon>
        <taxon>Mycena</taxon>
    </lineage>
</organism>
<proteinExistence type="predicted"/>
<dbReference type="AlphaFoldDB" id="A0A8H7CZ11"/>
<gene>
    <name evidence="2" type="ORF">MSAN_01501600</name>
</gene>
<evidence type="ECO:0000313" key="3">
    <source>
        <dbReference type="Proteomes" id="UP000623467"/>
    </source>
</evidence>
<dbReference type="Proteomes" id="UP000623467">
    <property type="component" value="Unassembled WGS sequence"/>
</dbReference>
<evidence type="ECO:0000256" key="1">
    <source>
        <dbReference type="SAM" id="MobiDB-lite"/>
    </source>
</evidence>
<dbReference type="EMBL" id="JACAZH010000012">
    <property type="protein sequence ID" value="KAF7353141.1"/>
    <property type="molecule type" value="Genomic_DNA"/>
</dbReference>
<name>A0A8H7CZ11_9AGAR</name>
<reference evidence="2" key="1">
    <citation type="submission" date="2020-05" db="EMBL/GenBank/DDBJ databases">
        <title>Mycena genomes resolve the evolution of fungal bioluminescence.</title>
        <authorList>
            <person name="Tsai I.J."/>
        </authorList>
    </citation>
    <scope>NUCLEOTIDE SEQUENCE</scope>
    <source>
        <strain evidence="2">160909Yilan</strain>
    </source>
</reference>
<feature type="compositionally biased region" description="Low complexity" evidence="1">
    <location>
        <begin position="133"/>
        <end position="154"/>
    </location>
</feature>
<sequence length="179" mass="19522">MEAEGKAGRINEWSTATDVIRVSLFFFPVLRYAARFQPPPVNSDGNAQLGPPFLLRPPRFRLRIRFRMAVRSLGSMTQQTVQLSDFSRPTDLQTHRDDGGTRHFQTTALAPPPPITAPAPVDENANRAHTSYPTSSPANSSLASSAASLTATSPIPILRLRAHHSENQTQNPGASATPR</sequence>
<feature type="region of interest" description="Disordered" evidence="1">
    <location>
        <begin position="84"/>
        <end position="179"/>
    </location>
</feature>
<feature type="compositionally biased region" description="Polar residues" evidence="1">
    <location>
        <begin position="167"/>
        <end position="179"/>
    </location>
</feature>
<accession>A0A8H7CZ11</accession>
<keyword evidence="3" id="KW-1185">Reference proteome</keyword>
<protein>
    <submittedName>
        <fullName evidence="2">Uncharacterized protein</fullName>
    </submittedName>
</protein>